<evidence type="ECO:0000313" key="2">
    <source>
        <dbReference type="Proteomes" id="UP001595805"/>
    </source>
</evidence>
<sequence>MNIKLNQFFWAVALTLFTMSCSETEPERPLGEYETGILIMNEGAFGSNDGEVYHFDPITGELKADIFEAENQRPFAGLLEDVVLHEERLYLVANTGKVEIVNAGDFRSLGAVSGDLDQPRSIAVVGKKLFISDYGPYDSDFNTPASYIAVVDGLNGGVVKTKIPVSSKPEDLFAYGKYVLVAGSDEGKVEIIDTEKETIFKTLEVPGRPIQFFEMRGDLWIYSIGADEIFFQSFHLDNFTKKIQTGFPIPDATGRIAFGNEDLIYISTSSGWPDYNDAISKFSLYDSRLDINYLSGTGIYGIGYDKNNDKLLLAFSKGFQGNGEVMIYDKNANLQNTLTVGRGPSGFFFY</sequence>
<comment type="caution">
    <text evidence="1">The sequence shown here is derived from an EMBL/GenBank/DDBJ whole genome shotgun (WGS) entry which is preliminary data.</text>
</comment>
<protein>
    <submittedName>
        <fullName evidence="1">YncE family protein</fullName>
    </submittedName>
</protein>
<dbReference type="Proteomes" id="UP001595805">
    <property type="component" value="Unassembled WGS sequence"/>
</dbReference>
<dbReference type="SUPFAM" id="SSF50969">
    <property type="entry name" value="YVTN repeat-like/Quinoprotein amine dehydrogenase"/>
    <property type="match status" value="1"/>
</dbReference>
<keyword evidence="2" id="KW-1185">Reference proteome</keyword>
<reference evidence="2" key="1">
    <citation type="journal article" date="2019" name="Int. J. Syst. Evol. Microbiol.">
        <title>The Global Catalogue of Microorganisms (GCM) 10K type strain sequencing project: providing services to taxonomists for standard genome sequencing and annotation.</title>
        <authorList>
            <consortium name="The Broad Institute Genomics Platform"/>
            <consortium name="The Broad Institute Genome Sequencing Center for Infectious Disease"/>
            <person name="Wu L."/>
            <person name="Ma J."/>
        </authorList>
    </citation>
    <scope>NUCLEOTIDE SEQUENCE [LARGE SCALE GENOMIC DNA]</scope>
    <source>
        <strain evidence="2">CCUG 60523</strain>
    </source>
</reference>
<dbReference type="InterPro" id="IPR031815">
    <property type="entry name" value="DUF5074"/>
</dbReference>
<dbReference type="Pfam" id="PF16819">
    <property type="entry name" value="DUF5074"/>
    <property type="match status" value="1"/>
</dbReference>
<dbReference type="Gene3D" id="2.130.10.10">
    <property type="entry name" value="YVTN repeat-like/Quinoprotein amine dehydrogenase"/>
    <property type="match status" value="1"/>
</dbReference>
<evidence type="ECO:0000313" key="1">
    <source>
        <dbReference type="EMBL" id="MFC3878614.1"/>
    </source>
</evidence>
<dbReference type="PROSITE" id="PS51257">
    <property type="entry name" value="PROKAR_LIPOPROTEIN"/>
    <property type="match status" value="1"/>
</dbReference>
<name>A0ABV8ALK6_9BACT</name>
<proteinExistence type="predicted"/>
<dbReference type="EMBL" id="JBHRZS010000002">
    <property type="protein sequence ID" value="MFC3878614.1"/>
    <property type="molecule type" value="Genomic_DNA"/>
</dbReference>
<gene>
    <name evidence="1" type="ORF">ACFOSV_00410</name>
</gene>
<dbReference type="RefSeq" id="WP_377902241.1">
    <property type="nucleotide sequence ID" value="NZ_JBHRZS010000002.1"/>
</dbReference>
<organism evidence="1 2">
    <name type="scientific">Algoriphagus namhaensis</name>
    <dbReference type="NCBI Taxonomy" id="915353"/>
    <lineage>
        <taxon>Bacteria</taxon>
        <taxon>Pseudomonadati</taxon>
        <taxon>Bacteroidota</taxon>
        <taxon>Cytophagia</taxon>
        <taxon>Cytophagales</taxon>
        <taxon>Cyclobacteriaceae</taxon>
        <taxon>Algoriphagus</taxon>
    </lineage>
</organism>
<dbReference type="InterPro" id="IPR015943">
    <property type="entry name" value="WD40/YVTN_repeat-like_dom_sf"/>
</dbReference>
<accession>A0ABV8ALK6</accession>
<dbReference type="InterPro" id="IPR011044">
    <property type="entry name" value="Quino_amine_DH_bsu"/>
</dbReference>